<dbReference type="InterPro" id="IPR045851">
    <property type="entry name" value="AMP-bd_C_sf"/>
</dbReference>
<dbReference type="InterPro" id="IPR042099">
    <property type="entry name" value="ANL_N_sf"/>
</dbReference>
<dbReference type="InterPro" id="IPR050237">
    <property type="entry name" value="ATP-dep_AMP-bd_enzyme"/>
</dbReference>
<evidence type="ECO:0000313" key="3">
    <source>
        <dbReference type="EMBL" id="CAB4750916.1"/>
    </source>
</evidence>
<dbReference type="EMBL" id="CAEZYQ010000014">
    <property type="protein sequence ID" value="CAB4750916.1"/>
    <property type="molecule type" value="Genomic_DNA"/>
</dbReference>
<dbReference type="Gene3D" id="3.30.300.30">
    <property type="match status" value="1"/>
</dbReference>
<reference evidence="3" key="1">
    <citation type="submission" date="2020-05" db="EMBL/GenBank/DDBJ databases">
        <authorList>
            <person name="Chiriac C."/>
            <person name="Salcher M."/>
            <person name="Ghai R."/>
            <person name="Kavagutti S V."/>
        </authorList>
    </citation>
    <scope>NUCLEOTIDE SEQUENCE</scope>
</reference>
<dbReference type="Gene3D" id="3.40.50.12780">
    <property type="entry name" value="N-terminal domain of ligase-like"/>
    <property type="match status" value="1"/>
</dbReference>
<feature type="domain" description="AMP-binding enzyme C-terminal" evidence="2">
    <location>
        <begin position="483"/>
        <end position="556"/>
    </location>
</feature>
<dbReference type="PANTHER" id="PTHR43767:SF1">
    <property type="entry name" value="NONRIBOSOMAL PEPTIDE SYNTHASE PES1 (EUROFUNG)-RELATED"/>
    <property type="match status" value="1"/>
</dbReference>
<dbReference type="AlphaFoldDB" id="A0A6J6TV08"/>
<dbReference type="PROSITE" id="PS00455">
    <property type="entry name" value="AMP_BINDING"/>
    <property type="match status" value="1"/>
</dbReference>
<sequence>MPGAAPSTSSSALPEQVHGFDLSSVFRTVATTVPEQELLVAGDLRLTYGAVDADVDALARFLAGRGLGCHTERQALAGHESGQDHVGLYLHNGPEYLEAMIASYRARAVPVNVNYRYVAEELVYVLVDAGTRALVYHSCFAPQVAQVRDLVPTLDHLVQVPDDSGEALLPGAVWWADALASGRDGEAAGVELPRPTGDDLYVVYTGGTTGMPKGVLWRQDDMYVTSMGGTPFGTTEPYTSYEAIAENARNAAGGMTLLMALPFMHGAAQWSTFHMITSGGKIVLPPDPRTFDARSVLETVVREGCVSLPVVGDAMVRPLITELEARSYDLSGLAAVNNGAAPLSPAVRSRLMELLPHIIVMDAAGSSETGLQMSSMSLKGMEAEAATFTPVPTTTVVSEDLSRVVVPGEEQGSGGGWLAQRGRVPLGYLGDAEKTARTFPTIAGERFSVPGDRAEMLPDGRIRLLGRDGVTINSGGEKIFAEEVERAVGAHPAVRDVIVVGRPSERWGSEPVAIVSVASPVSDEDLLATASAHIARYKLPKAILRVDHVVRSPSGKADYRWAKEQAEALPGA</sequence>
<accession>A0A6J6TV08</accession>
<dbReference type="Pfam" id="PF13193">
    <property type="entry name" value="AMP-binding_C"/>
    <property type="match status" value="1"/>
</dbReference>
<protein>
    <submittedName>
        <fullName evidence="3">Unannotated protein</fullName>
    </submittedName>
</protein>
<proteinExistence type="predicted"/>
<dbReference type="GO" id="GO:0016878">
    <property type="term" value="F:acid-thiol ligase activity"/>
    <property type="evidence" value="ECO:0007669"/>
    <property type="project" value="UniProtKB-ARBA"/>
</dbReference>
<dbReference type="InterPro" id="IPR025110">
    <property type="entry name" value="AMP-bd_C"/>
</dbReference>
<dbReference type="SUPFAM" id="SSF56801">
    <property type="entry name" value="Acetyl-CoA synthetase-like"/>
    <property type="match status" value="1"/>
</dbReference>
<gene>
    <name evidence="3" type="ORF">UFOPK2761_01973</name>
</gene>
<organism evidence="3">
    <name type="scientific">freshwater metagenome</name>
    <dbReference type="NCBI Taxonomy" id="449393"/>
    <lineage>
        <taxon>unclassified sequences</taxon>
        <taxon>metagenomes</taxon>
        <taxon>ecological metagenomes</taxon>
    </lineage>
</organism>
<evidence type="ECO:0000259" key="1">
    <source>
        <dbReference type="Pfam" id="PF00501"/>
    </source>
</evidence>
<feature type="domain" description="AMP-dependent synthetase/ligase" evidence="1">
    <location>
        <begin position="27"/>
        <end position="410"/>
    </location>
</feature>
<dbReference type="InterPro" id="IPR020845">
    <property type="entry name" value="AMP-binding_CS"/>
</dbReference>
<name>A0A6J6TV08_9ZZZZ</name>
<dbReference type="InterPro" id="IPR000873">
    <property type="entry name" value="AMP-dep_synth/lig_dom"/>
</dbReference>
<dbReference type="PANTHER" id="PTHR43767">
    <property type="entry name" value="LONG-CHAIN-FATTY-ACID--COA LIGASE"/>
    <property type="match status" value="1"/>
</dbReference>
<dbReference type="NCBIfam" id="NF005863">
    <property type="entry name" value="PRK07798.1"/>
    <property type="match status" value="1"/>
</dbReference>
<dbReference type="Pfam" id="PF00501">
    <property type="entry name" value="AMP-binding"/>
    <property type="match status" value="1"/>
</dbReference>
<evidence type="ECO:0000259" key="2">
    <source>
        <dbReference type="Pfam" id="PF13193"/>
    </source>
</evidence>